<sequence>MEYSCFRLMLLAVFFFPAFVECRTRHYKFNVVMKNTSRLCSSKPIVTVNGMFPGPTLYAREDDTVLVKVVNRVKYNVSIHWHGIRQLRT</sequence>
<feature type="domain" description="Plastocyanin-like" evidence="3">
    <location>
        <begin position="31"/>
        <end position="89"/>
    </location>
</feature>
<feature type="non-terminal residue" evidence="4">
    <location>
        <position position="1"/>
    </location>
</feature>
<evidence type="ECO:0000313" key="5">
    <source>
        <dbReference type="Proteomes" id="UP001151752"/>
    </source>
</evidence>
<dbReference type="InterPro" id="IPR008972">
    <property type="entry name" value="Cupredoxin"/>
</dbReference>
<gene>
    <name evidence="4" type="ORF">OIU74_002060</name>
</gene>
<keyword evidence="5" id="KW-1185">Reference proteome</keyword>
<name>A0A9Q0X3S1_9ROSI</name>
<dbReference type="Pfam" id="PF07732">
    <property type="entry name" value="Cu-oxidase_3"/>
    <property type="match status" value="1"/>
</dbReference>
<protein>
    <submittedName>
        <fullName evidence="4">MULTI-COPPER OXIDASE</fullName>
    </submittedName>
</protein>
<evidence type="ECO:0000259" key="3">
    <source>
        <dbReference type="Pfam" id="PF07732"/>
    </source>
</evidence>
<dbReference type="InterPro" id="IPR045087">
    <property type="entry name" value="Cu-oxidase_fam"/>
</dbReference>
<feature type="chain" id="PRO_5040414972" evidence="2">
    <location>
        <begin position="23"/>
        <end position="89"/>
    </location>
</feature>
<feature type="signal peptide" evidence="2">
    <location>
        <begin position="1"/>
        <end position="22"/>
    </location>
</feature>
<keyword evidence="2" id="KW-0732">Signal</keyword>
<dbReference type="PANTHER" id="PTHR11709:SF370">
    <property type="entry name" value="LACCASE-4"/>
    <property type="match status" value="1"/>
</dbReference>
<proteinExistence type="inferred from homology"/>
<comment type="similarity">
    <text evidence="1">Belongs to the multicopper oxidase family.</text>
</comment>
<dbReference type="GO" id="GO:0005507">
    <property type="term" value="F:copper ion binding"/>
    <property type="evidence" value="ECO:0007669"/>
    <property type="project" value="InterPro"/>
</dbReference>
<organism evidence="4 5">
    <name type="scientific">Salix koriyanagi</name>
    <dbReference type="NCBI Taxonomy" id="2511006"/>
    <lineage>
        <taxon>Eukaryota</taxon>
        <taxon>Viridiplantae</taxon>
        <taxon>Streptophyta</taxon>
        <taxon>Embryophyta</taxon>
        <taxon>Tracheophyta</taxon>
        <taxon>Spermatophyta</taxon>
        <taxon>Magnoliopsida</taxon>
        <taxon>eudicotyledons</taxon>
        <taxon>Gunneridae</taxon>
        <taxon>Pentapetalae</taxon>
        <taxon>rosids</taxon>
        <taxon>fabids</taxon>
        <taxon>Malpighiales</taxon>
        <taxon>Salicaceae</taxon>
        <taxon>Saliceae</taxon>
        <taxon>Salix</taxon>
    </lineage>
</organism>
<comment type="caution">
    <text evidence="4">The sequence shown here is derived from an EMBL/GenBank/DDBJ whole genome shotgun (WGS) entry which is preliminary data.</text>
</comment>
<dbReference type="EMBL" id="JAPFFM010000001">
    <property type="protein sequence ID" value="KAJ6778194.1"/>
    <property type="molecule type" value="Genomic_DNA"/>
</dbReference>
<evidence type="ECO:0000256" key="1">
    <source>
        <dbReference type="ARBA" id="ARBA00010609"/>
    </source>
</evidence>
<evidence type="ECO:0000313" key="4">
    <source>
        <dbReference type="EMBL" id="KAJ6778194.1"/>
    </source>
</evidence>
<dbReference type="GO" id="GO:0016491">
    <property type="term" value="F:oxidoreductase activity"/>
    <property type="evidence" value="ECO:0007669"/>
    <property type="project" value="TreeGrafter"/>
</dbReference>
<dbReference type="SUPFAM" id="SSF49503">
    <property type="entry name" value="Cupredoxins"/>
    <property type="match status" value="1"/>
</dbReference>
<accession>A0A9Q0X3S1</accession>
<reference evidence="4" key="2">
    <citation type="journal article" date="2023" name="Int. J. Mol. Sci.">
        <title>De Novo Assembly and Annotation of 11 Diverse Shrub Willow (Salix) Genomes Reveals Novel Gene Organization in Sex-Linked Regions.</title>
        <authorList>
            <person name="Hyden B."/>
            <person name="Feng K."/>
            <person name="Yates T.B."/>
            <person name="Jawdy S."/>
            <person name="Cereghino C."/>
            <person name="Smart L.B."/>
            <person name="Muchero W."/>
        </authorList>
    </citation>
    <scope>NUCLEOTIDE SEQUENCE</scope>
    <source>
        <tissue evidence="4">Shoot tip</tissue>
    </source>
</reference>
<dbReference type="PANTHER" id="PTHR11709">
    <property type="entry name" value="MULTI-COPPER OXIDASE"/>
    <property type="match status" value="1"/>
</dbReference>
<dbReference type="AlphaFoldDB" id="A0A9Q0X3S1"/>
<dbReference type="Gene3D" id="2.60.40.420">
    <property type="entry name" value="Cupredoxins - blue copper proteins"/>
    <property type="match status" value="1"/>
</dbReference>
<reference evidence="4" key="1">
    <citation type="submission" date="2022-11" db="EMBL/GenBank/DDBJ databases">
        <authorList>
            <person name="Hyden B.L."/>
            <person name="Feng K."/>
            <person name="Yates T."/>
            <person name="Jawdy S."/>
            <person name="Smart L.B."/>
            <person name="Muchero W."/>
        </authorList>
    </citation>
    <scope>NUCLEOTIDE SEQUENCE</scope>
    <source>
        <tissue evidence="4">Shoot tip</tissue>
    </source>
</reference>
<evidence type="ECO:0000256" key="2">
    <source>
        <dbReference type="SAM" id="SignalP"/>
    </source>
</evidence>
<dbReference type="Proteomes" id="UP001151752">
    <property type="component" value="Chromosome 16"/>
</dbReference>
<dbReference type="InterPro" id="IPR011707">
    <property type="entry name" value="Cu-oxidase-like_N"/>
</dbReference>